<accession>A0A0A9GHM7</accession>
<reference evidence="2" key="2">
    <citation type="journal article" date="2015" name="Data Brief">
        <title>Shoot transcriptome of the giant reed, Arundo donax.</title>
        <authorList>
            <person name="Barrero R.A."/>
            <person name="Guerrero F.D."/>
            <person name="Moolhuijzen P."/>
            <person name="Goolsby J.A."/>
            <person name="Tidwell J."/>
            <person name="Bellgard S.E."/>
            <person name="Bellgard M.I."/>
        </authorList>
    </citation>
    <scope>NUCLEOTIDE SEQUENCE</scope>
    <source>
        <tissue evidence="2">Shoot tissue taken approximately 20 cm above the soil surface</tissue>
    </source>
</reference>
<protein>
    <submittedName>
        <fullName evidence="2">Uncharacterized protein</fullName>
    </submittedName>
</protein>
<reference evidence="2" key="1">
    <citation type="submission" date="2014-09" db="EMBL/GenBank/DDBJ databases">
        <authorList>
            <person name="Magalhaes I.L.F."/>
            <person name="Oliveira U."/>
            <person name="Santos F.R."/>
            <person name="Vidigal T.H.D.A."/>
            <person name="Brescovit A.D."/>
            <person name="Santos A.J."/>
        </authorList>
    </citation>
    <scope>NUCLEOTIDE SEQUENCE</scope>
    <source>
        <tissue evidence="2">Shoot tissue taken approximately 20 cm above the soil surface</tissue>
    </source>
</reference>
<evidence type="ECO:0000313" key="2">
    <source>
        <dbReference type="EMBL" id="JAE20163.1"/>
    </source>
</evidence>
<feature type="compositionally biased region" description="Basic residues" evidence="1">
    <location>
        <begin position="1"/>
        <end position="13"/>
    </location>
</feature>
<proteinExistence type="predicted"/>
<organism evidence="2">
    <name type="scientific">Arundo donax</name>
    <name type="common">Giant reed</name>
    <name type="synonym">Donax arundinaceus</name>
    <dbReference type="NCBI Taxonomy" id="35708"/>
    <lineage>
        <taxon>Eukaryota</taxon>
        <taxon>Viridiplantae</taxon>
        <taxon>Streptophyta</taxon>
        <taxon>Embryophyta</taxon>
        <taxon>Tracheophyta</taxon>
        <taxon>Spermatophyta</taxon>
        <taxon>Magnoliopsida</taxon>
        <taxon>Liliopsida</taxon>
        <taxon>Poales</taxon>
        <taxon>Poaceae</taxon>
        <taxon>PACMAD clade</taxon>
        <taxon>Arundinoideae</taxon>
        <taxon>Arundineae</taxon>
        <taxon>Arundo</taxon>
    </lineage>
</organism>
<dbReference type="AlphaFoldDB" id="A0A0A9GHM7"/>
<dbReference type="EMBL" id="GBRH01177733">
    <property type="protein sequence ID" value="JAE20163.1"/>
    <property type="molecule type" value="Transcribed_RNA"/>
</dbReference>
<name>A0A0A9GHM7_ARUDO</name>
<sequence length="72" mass="8279">MRRSSPHSWRRRTSSAPPRWRPPTKTWGSVTRRRWGRSAASSGRKPGSMERSRSSTAARSPRRMARTARQSS</sequence>
<evidence type="ECO:0000256" key="1">
    <source>
        <dbReference type="SAM" id="MobiDB-lite"/>
    </source>
</evidence>
<feature type="region of interest" description="Disordered" evidence="1">
    <location>
        <begin position="1"/>
        <end position="72"/>
    </location>
</feature>